<name>A0A222YYT3_9CAUD</name>
<accession>A0A222YYT3</accession>
<dbReference type="EMBL" id="MF347636">
    <property type="protein sequence ID" value="ASR77452.1"/>
    <property type="molecule type" value="Genomic_DNA"/>
</dbReference>
<gene>
    <name evidence="1" type="ORF">SEA_NOOTNOOT_230</name>
</gene>
<dbReference type="Proteomes" id="UP000225626">
    <property type="component" value="Segment"/>
</dbReference>
<sequence>MFNEENNIEYDNVDVSAENGMLVLIYKKGSEAVFRTRIDGPNRGKLIWAMWKKHREAKKWRIIPSLTTEGDGSTKGTE</sequence>
<reference evidence="1 2" key="1">
    <citation type="submission" date="2017-06" db="EMBL/GenBank/DDBJ databases">
        <authorList>
            <person name="Meridew S.N."/>
            <person name="Morgan R.E."/>
            <person name="Moussa A.T."/>
            <person name="Shahid S.H."/>
            <person name="Bhuiyan S."/>
            <person name="Nayek S."/>
            <person name="Suri N."/>
            <person name="Kim T."/>
            <person name="Layton S.R."/>
            <person name="Hughes L.E."/>
            <person name="Garlena R.A."/>
            <person name="Russell D.A."/>
            <person name="Pope W.H."/>
            <person name="Jacobs-Sera D."/>
            <person name="Hendrix R.W."/>
            <person name="Hatfull G.F."/>
        </authorList>
    </citation>
    <scope>NUCLEOTIDE SEQUENCE [LARGE SCALE GENOMIC DNA]</scope>
</reference>
<organism evidence="1 2">
    <name type="scientific">Streptomyces phage NootNoot</name>
    <dbReference type="NCBI Taxonomy" id="2023992"/>
    <lineage>
        <taxon>Viruses</taxon>
        <taxon>Duplodnaviria</taxon>
        <taxon>Heunggongvirae</taxon>
        <taxon>Uroviricota</taxon>
        <taxon>Caudoviricetes</taxon>
        <taxon>Stanwilliamsviridae</taxon>
        <taxon>Boydwoodruffvirinae</taxon>
        <taxon>Samistivirus</taxon>
        <taxon>Samistivirus nootnoot</taxon>
    </lineage>
</organism>
<evidence type="ECO:0000313" key="1">
    <source>
        <dbReference type="EMBL" id="ASR77452.1"/>
    </source>
</evidence>
<evidence type="ECO:0000313" key="2">
    <source>
        <dbReference type="Proteomes" id="UP000225626"/>
    </source>
</evidence>
<keyword evidence="2" id="KW-1185">Reference proteome</keyword>
<protein>
    <submittedName>
        <fullName evidence="1">Uncharacterized protein</fullName>
    </submittedName>
</protein>
<proteinExistence type="predicted"/>